<keyword evidence="1" id="KW-0812">Transmembrane</keyword>
<dbReference type="RefSeq" id="WP_315999953.1">
    <property type="nucleotide sequence ID" value="NZ_JAWDJT010000016.1"/>
</dbReference>
<sequence length="169" mass="18919">MSKVPLRRAHAHLYRKVPFQAASFSLRTQVAKLALYLAIISVAVIVLPFLPTRFQRYAAPSSQEQYLAYVPAALLVGLLLAVGAVYSTILTPWRQSRHAHRLVGRFPVRMKMAVLGQYWLEFAPDDTHRVSVSQSLFERVEPGDQVEVSYSADGELQKVVLVARSVSGR</sequence>
<comment type="caution">
    <text evidence="2">The sequence shown here is derived from an EMBL/GenBank/DDBJ whole genome shotgun (WGS) entry which is preliminary data.</text>
</comment>
<feature type="transmembrane region" description="Helical" evidence="1">
    <location>
        <begin position="33"/>
        <end position="54"/>
    </location>
</feature>
<keyword evidence="1" id="KW-1133">Transmembrane helix</keyword>
<dbReference type="EMBL" id="JAWDJT010000016">
    <property type="protein sequence ID" value="MDU0372594.1"/>
    <property type="molecule type" value="Genomic_DNA"/>
</dbReference>
<evidence type="ECO:0000313" key="3">
    <source>
        <dbReference type="Proteomes" id="UP001250698"/>
    </source>
</evidence>
<reference evidence="2 3" key="1">
    <citation type="submission" date="2023-10" db="EMBL/GenBank/DDBJ databases">
        <title>Hymenobacter endophyticus sp. nov., an isolate from the leaf tissues of wheat.</title>
        <authorList>
            <person name="Dai Y."/>
        </authorList>
    </citation>
    <scope>NUCLEOTIDE SEQUENCE [LARGE SCALE GENOMIC DNA]</scope>
    <source>
        <strain evidence="2 3">ZK17L-C2</strain>
    </source>
</reference>
<evidence type="ECO:0008006" key="4">
    <source>
        <dbReference type="Google" id="ProtNLM"/>
    </source>
</evidence>
<keyword evidence="3" id="KW-1185">Reference proteome</keyword>
<accession>A0ABU3TMI6</accession>
<dbReference type="Proteomes" id="UP001250698">
    <property type="component" value="Unassembled WGS sequence"/>
</dbReference>
<gene>
    <name evidence="2" type="ORF">ROI90_19455</name>
</gene>
<name>A0ABU3TMI6_9BACT</name>
<evidence type="ECO:0000313" key="2">
    <source>
        <dbReference type="EMBL" id="MDU0372594.1"/>
    </source>
</evidence>
<protein>
    <recommendedName>
        <fullName evidence="4">DUF3592 domain-containing protein</fullName>
    </recommendedName>
</protein>
<evidence type="ECO:0000256" key="1">
    <source>
        <dbReference type="SAM" id="Phobius"/>
    </source>
</evidence>
<feature type="transmembrane region" description="Helical" evidence="1">
    <location>
        <begin position="66"/>
        <end position="91"/>
    </location>
</feature>
<proteinExistence type="predicted"/>
<organism evidence="2 3">
    <name type="scientific">Hymenobacter endophyticus</name>
    <dbReference type="NCBI Taxonomy" id="3076335"/>
    <lineage>
        <taxon>Bacteria</taxon>
        <taxon>Pseudomonadati</taxon>
        <taxon>Bacteroidota</taxon>
        <taxon>Cytophagia</taxon>
        <taxon>Cytophagales</taxon>
        <taxon>Hymenobacteraceae</taxon>
        <taxon>Hymenobacter</taxon>
    </lineage>
</organism>
<keyword evidence="1" id="KW-0472">Membrane</keyword>